<dbReference type="EMBL" id="GL379863">
    <property type="protein sequence ID" value="EGT57572.1"/>
    <property type="molecule type" value="Genomic_DNA"/>
</dbReference>
<reference evidence="2" key="1">
    <citation type="submission" date="2011-07" db="EMBL/GenBank/DDBJ databases">
        <authorList>
            <consortium name="Caenorhabditis brenneri Sequencing and Analysis Consortium"/>
            <person name="Wilson R.K."/>
        </authorList>
    </citation>
    <scope>NUCLEOTIDE SEQUENCE [LARGE SCALE GENOMIC DNA]</scope>
    <source>
        <strain evidence="2">PB2801</strain>
    </source>
</reference>
<keyword evidence="2" id="KW-1185">Reference proteome</keyword>
<dbReference type="HOGENOM" id="CLU_3417434_0_0_1"/>
<evidence type="ECO:0000313" key="2">
    <source>
        <dbReference type="Proteomes" id="UP000008068"/>
    </source>
</evidence>
<organism evidence="2">
    <name type="scientific">Caenorhabditis brenneri</name>
    <name type="common">Nematode worm</name>
    <dbReference type="NCBI Taxonomy" id="135651"/>
    <lineage>
        <taxon>Eukaryota</taxon>
        <taxon>Metazoa</taxon>
        <taxon>Ecdysozoa</taxon>
        <taxon>Nematoda</taxon>
        <taxon>Chromadorea</taxon>
        <taxon>Rhabditida</taxon>
        <taxon>Rhabditina</taxon>
        <taxon>Rhabditomorpha</taxon>
        <taxon>Rhabditoidea</taxon>
        <taxon>Rhabditidae</taxon>
        <taxon>Peloderinae</taxon>
        <taxon>Caenorhabditis</taxon>
    </lineage>
</organism>
<sequence length="26" mass="3499">MISIPFHRREIPRKRYRRWCLCYMMR</sequence>
<proteinExistence type="predicted"/>
<name>G0NCL6_CAEBE</name>
<accession>G0NCL6</accession>
<evidence type="ECO:0000313" key="1">
    <source>
        <dbReference type="EMBL" id="EGT57572.1"/>
    </source>
</evidence>
<gene>
    <name evidence="1" type="ORF">CAEBREN_07953</name>
</gene>
<dbReference type="AlphaFoldDB" id="G0NCL6"/>
<dbReference type="InParanoid" id="G0NCL6"/>
<dbReference type="Proteomes" id="UP000008068">
    <property type="component" value="Unassembled WGS sequence"/>
</dbReference>
<protein>
    <submittedName>
        <fullName evidence="1">Uncharacterized protein</fullName>
    </submittedName>
</protein>